<comment type="miscellaneous">
    <text evidence="3">There are 2 substrate-binding sites: the catalytic A site, and the non-catalytic B site that may play a role in the transfer of substrate or product between the active site and the solvent. Alternatively, the B site may bind allosteric effectors.</text>
</comment>
<evidence type="ECO:0000259" key="5">
    <source>
        <dbReference type="Pfam" id="PF10415"/>
    </source>
</evidence>
<feature type="binding site" evidence="3">
    <location>
        <begin position="136"/>
        <end position="138"/>
    </location>
    <ligand>
        <name>substrate</name>
    </ligand>
</feature>
<gene>
    <name evidence="3 6" type="primary">fumC</name>
    <name evidence="6" type="ORF">HFQ13_00470</name>
</gene>
<protein>
    <recommendedName>
        <fullName evidence="3">Fumarate hydratase class II</fullName>
        <shortName evidence="3">Fumarase C</shortName>
        <ecNumber evidence="3">4.2.1.2</ecNumber>
    </recommendedName>
    <alternativeName>
        <fullName evidence="3">Aerobic fumarase</fullName>
    </alternativeName>
    <alternativeName>
        <fullName evidence="3">Iron-independent fumarase</fullName>
    </alternativeName>
</protein>
<comment type="subcellular location">
    <subcellularLocation>
        <location evidence="3">Cytoplasm</location>
    </subcellularLocation>
</comment>
<proteinExistence type="inferred from homology"/>
<evidence type="ECO:0000313" key="6">
    <source>
        <dbReference type="EMBL" id="MBU2786703.1"/>
    </source>
</evidence>
<dbReference type="GO" id="GO:0005737">
    <property type="term" value="C:cytoplasm"/>
    <property type="evidence" value="ECO:0007669"/>
    <property type="project" value="UniProtKB-SubCell"/>
</dbReference>
<evidence type="ECO:0000256" key="3">
    <source>
        <dbReference type="HAMAP-Rule" id="MF_00743"/>
    </source>
</evidence>
<dbReference type="PANTHER" id="PTHR11444">
    <property type="entry name" value="ASPARTATEAMMONIA/ARGININOSUCCINATE/ADENYLOSUCCINATE LYASE"/>
    <property type="match status" value="1"/>
</dbReference>
<dbReference type="EMBL" id="JAAXYO010000012">
    <property type="protein sequence ID" value="MBU2786703.1"/>
    <property type="molecule type" value="Genomic_DNA"/>
</dbReference>
<comment type="subunit">
    <text evidence="3">Homotetramer.</text>
</comment>
<sequence>MRRERDSLGEVEVADDAFWGAQTQRSLHFFAIGEERMPLPIIHALAQIKAAAARVNGKLGLLAANLVEPIAQAADEVAAGQWDAQFPLRVWQTGSGTQSNMNVNEVIANLANECLGAARGSKNPVHPNDHVNLGQSSNDVFPSALHLSVASAVHAQLLPALQCLRDLLQQRSQDFADILKIGRTHLMDAVPMRLGQEFSGYVDQLRQGEAGIRSVLPGLYALALGGTAVGTGLNTHPDFALQVCRMLTERLSLPLRPAENAFAALAGQEALCQLSGQLRSLAMSLLKIANDIRWMGSGPRAGLGELALPENEPGSSIMPGKVNPTQAEALSMVCAQVFGNDATVAFAASQGNFELNVYKPVIGYNVLQSITLLADAMRSFTLHCVQGLQARADRLQVHLDSSLMLVTALVPSLGYERAAKIAQRAHQEGSTLRAAALASGWIDAAQLDEILRPERMLAPDRN</sequence>
<evidence type="ECO:0000256" key="1">
    <source>
        <dbReference type="ARBA" id="ARBA00009084"/>
    </source>
</evidence>
<dbReference type="PRINTS" id="PR00149">
    <property type="entry name" value="FUMRATELYASE"/>
</dbReference>
<dbReference type="Pfam" id="PF00206">
    <property type="entry name" value="Lyase_1"/>
    <property type="match status" value="1"/>
</dbReference>
<dbReference type="CDD" id="cd01362">
    <property type="entry name" value="Fumarase_classII"/>
    <property type="match status" value="1"/>
</dbReference>
<feature type="binding site" evidence="3">
    <location>
        <begin position="321"/>
        <end position="323"/>
    </location>
    <ligand>
        <name>substrate</name>
    </ligand>
</feature>
<dbReference type="GO" id="GO:0006099">
    <property type="term" value="P:tricarboxylic acid cycle"/>
    <property type="evidence" value="ECO:0007669"/>
    <property type="project" value="UniProtKB-UniRule"/>
</dbReference>
<dbReference type="FunFam" id="1.10.40.30:FF:000002">
    <property type="entry name" value="Fumarate hydratase class II"/>
    <property type="match status" value="1"/>
</dbReference>
<dbReference type="GO" id="GO:0004333">
    <property type="term" value="F:fumarate hydratase activity"/>
    <property type="evidence" value="ECO:0007669"/>
    <property type="project" value="UniProtKB-UniRule"/>
</dbReference>
<dbReference type="HAMAP" id="MF_00743">
    <property type="entry name" value="FumaraseC"/>
    <property type="match status" value="1"/>
</dbReference>
<comment type="similarity">
    <text evidence="1 3">Belongs to the class-II fumarase/aspartase family. Fumarase subfamily.</text>
</comment>
<dbReference type="AlphaFoldDB" id="A0AAE2YMS7"/>
<dbReference type="Gene3D" id="1.10.275.10">
    <property type="entry name" value="Fumarase/aspartase (N-terminal domain)"/>
    <property type="match status" value="1"/>
</dbReference>
<dbReference type="InterPro" id="IPR022761">
    <property type="entry name" value="Fumarate_lyase_N"/>
</dbReference>
<dbReference type="Proteomes" id="UP001197378">
    <property type="component" value="Unassembled WGS sequence"/>
</dbReference>
<accession>A0AAE2YMS7</accession>
<dbReference type="InterPro" id="IPR018951">
    <property type="entry name" value="Fumarase_C_C"/>
</dbReference>
<feature type="binding site" evidence="3">
    <location>
        <begin position="95"/>
        <end position="97"/>
    </location>
    <ligand>
        <name>substrate</name>
    </ligand>
</feature>
<keyword evidence="3" id="KW-0816">Tricarboxylic acid cycle</keyword>
<dbReference type="GO" id="GO:0006108">
    <property type="term" value="P:malate metabolic process"/>
    <property type="evidence" value="ECO:0007669"/>
    <property type="project" value="TreeGrafter"/>
</dbReference>
<dbReference type="InterPro" id="IPR008948">
    <property type="entry name" value="L-Aspartase-like"/>
</dbReference>
<dbReference type="RefSeq" id="WP_215871316.1">
    <property type="nucleotide sequence ID" value="NZ_JAAXYO010000012.1"/>
</dbReference>
<feature type="binding site" evidence="3">
    <location>
        <position position="316"/>
    </location>
    <ligand>
        <name>substrate</name>
    </ligand>
</feature>
<dbReference type="Gene3D" id="1.10.40.30">
    <property type="entry name" value="Fumarase/aspartase (C-terminal domain)"/>
    <property type="match status" value="1"/>
</dbReference>
<dbReference type="EC" id="4.2.1.2" evidence="3"/>
<dbReference type="PRINTS" id="PR00145">
    <property type="entry name" value="ARGSUCLYASE"/>
</dbReference>
<dbReference type="Pfam" id="PF10415">
    <property type="entry name" value="FumaraseC_C"/>
    <property type="match status" value="1"/>
</dbReference>
<comment type="pathway">
    <text evidence="3">Carbohydrate metabolism; tricarboxylic acid cycle; (S)-malate from fumarate: step 1/1.</text>
</comment>
<evidence type="ECO:0000259" key="4">
    <source>
        <dbReference type="Pfam" id="PF00206"/>
    </source>
</evidence>
<dbReference type="InterPro" id="IPR000362">
    <property type="entry name" value="Fumarate_lyase_fam"/>
</dbReference>
<dbReference type="PANTHER" id="PTHR11444:SF1">
    <property type="entry name" value="FUMARATE HYDRATASE, MITOCHONDRIAL"/>
    <property type="match status" value="1"/>
</dbReference>
<keyword evidence="2 3" id="KW-0456">Lyase</keyword>
<feature type="active site" description="Proton donor/acceptor" evidence="3">
    <location>
        <position position="185"/>
    </location>
</feature>
<organism evidence="6 7">
    <name type="scientific">Igneacidithiobacillus copahuensis</name>
    <dbReference type="NCBI Taxonomy" id="2724909"/>
    <lineage>
        <taxon>Bacteria</taxon>
        <taxon>Pseudomonadati</taxon>
        <taxon>Pseudomonadota</taxon>
        <taxon>Acidithiobacillia</taxon>
        <taxon>Acidithiobacillales</taxon>
        <taxon>Acidithiobacillaceae</taxon>
        <taxon>Igneacidithiobacillus</taxon>
    </lineage>
</organism>
<evidence type="ECO:0000256" key="2">
    <source>
        <dbReference type="ARBA" id="ARBA00023239"/>
    </source>
</evidence>
<comment type="function">
    <text evidence="3">Involved in the TCA cycle. Catalyzes the stereospecific interconversion of fumarate to L-malate.</text>
</comment>
<evidence type="ECO:0000313" key="7">
    <source>
        <dbReference type="Proteomes" id="UP001197378"/>
    </source>
</evidence>
<feature type="site" description="Important for catalytic activity" evidence="3">
    <location>
        <position position="328"/>
    </location>
</feature>
<dbReference type="NCBIfam" id="TIGR00979">
    <property type="entry name" value="fumC_II"/>
    <property type="match status" value="1"/>
</dbReference>
<dbReference type="PROSITE" id="PS00163">
    <property type="entry name" value="FUMARATE_LYASES"/>
    <property type="match status" value="1"/>
</dbReference>
<dbReference type="InterPro" id="IPR005677">
    <property type="entry name" value="Fum_hydII"/>
</dbReference>
<feature type="active site" evidence="3">
    <location>
        <position position="315"/>
    </location>
</feature>
<dbReference type="FunFam" id="1.20.200.10:FF:000001">
    <property type="entry name" value="Fumarate hydratase, mitochondrial"/>
    <property type="match status" value="1"/>
</dbReference>
<dbReference type="GO" id="GO:0006106">
    <property type="term" value="P:fumarate metabolic process"/>
    <property type="evidence" value="ECO:0007669"/>
    <property type="project" value="InterPro"/>
</dbReference>
<keyword evidence="3" id="KW-0963">Cytoplasm</keyword>
<dbReference type="Gene3D" id="1.20.200.10">
    <property type="entry name" value="Fumarase/aspartase (Central domain)"/>
    <property type="match status" value="1"/>
</dbReference>
<comment type="catalytic activity">
    <reaction evidence="3">
        <text>(S)-malate = fumarate + H2O</text>
        <dbReference type="Rhea" id="RHEA:12460"/>
        <dbReference type="ChEBI" id="CHEBI:15377"/>
        <dbReference type="ChEBI" id="CHEBI:15589"/>
        <dbReference type="ChEBI" id="CHEBI:29806"/>
        <dbReference type="EC" id="4.2.1.2"/>
    </reaction>
</comment>
<feature type="binding site" evidence="3">
    <location>
        <position position="184"/>
    </location>
    <ligand>
        <name>substrate</name>
    </ligand>
</feature>
<dbReference type="SUPFAM" id="SSF48557">
    <property type="entry name" value="L-aspartase-like"/>
    <property type="match status" value="1"/>
</dbReference>
<feature type="domain" description="Fumarate lyase N-terminal" evidence="4">
    <location>
        <begin position="9"/>
        <end position="339"/>
    </location>
</feature>
<feature type="domain" description="Fumarase C C-terminal" evidence="5">
    <location>
        <begin position="405"/>
        <end position="457"/>
    </location>
</feature>
<dbReference type="InterPro" id="IPR020557">
    <property type="entry name" value="Fumarate_lyase_CS"/>
</dbReference>
<dbReference type="NCBIfam" id="NF008909">
    <property type="entry name" value="PRK12273.1"/>
    <property type="match status" value="1"/>
</dbReference>
<dbReference type="InterPro" id="IPR024083">
    <property type="entry name" value="Fumarase/histidase_N"/>
</dbReference>
<keyword evidence="7" id="KW-1185">Reference proteome</keyword>
<comment type="caution">
    <text evidence="6">The sequence shown here is derived from an EMBL/GenBank/DDBJ whole genome shotgun (WGS) entry which is preliminary data.</text>
</comment>
<name>A0AAE2YMS7_9PROT</name>
<feature type="binding site" description="in site B" evidence="3">
    <location>
        <begin position="126"/>
        <end position="129"/>
    </location>
    <ligand>
        <name>substrate</name>
    </ligand>
</feature>
<dbReference type="FunFam" id="1.10.275.10:FF:000001">
    <property type="entry name" value="Fumarate hydratase, mitochondrial"/>
    <property type="match status" value="1"/>
</dbReference>
<reference evidence="6" key="1">
    <citation type="journal article" date="2021" name="ISME J.">
        <title>Genomic evolution of the class Acidithiobacillia: deep-branching Proteobacteria living in extreme acidic conditions.</title>
        <authorList>
            <person name="Moya-Beltran A."/>
            <person name="Beard S."/>
            <person name="Rojas-Villalobos C."/>
            <person name="Issotta F."/>
            <person name="Gallardo Y."/>
            <person name="Ulloa R."/>
            <person name="Giaveno A."/>
            <person name="Degli Esposti M."/>
            <person name="Johnson D.B."/>
            <person name="Quatrini R."/>
        </authorList>
    </citation>
    <scope>NUCLEOTIDE SEQUENCE</scope>
    <source>
        <strain evidence="6">VAN18-1</strain>
    </source>
</reference>